<evidence type="ECO:0000256" key="1">
    <source>
        <dbReference type="SAM" id="Phobius"/>
    </source>
</evidence>
<keyword evidence="1" id="KW-0472">Membrane</keyword>
<evidence type="ECO:0000313" key="3">
    <source>
        <dbReference type="Proteomes" id="UP000823611"/>
    </source>
</evidence>
<keyword evidence="1" id="KW-0812">Transmembrane</keyword>
<proteinExistence type="predicted"/>
<dbReference type="AlphaFoldDB" id="A0A9D9H3V8"/>
<organism evidence="2 3">
    <name type="scientific">Candidatus Fimicola merdigallinarum</name>
    <dbReference type="NCBI Taxonomy" id="2840819"/>
    <lineage>
        <taxon>Bacteria</taxon>
        <taxon>Bacillati</taxon>
        <taxon>Bacillota</taxon>
        <taxon>Clostridia</taxon>
        <taxon>Lachnospirales</taxon>
        <taxon>Lachnospiraceae</taxon>
        <taxon>Lachnospiraceae incertae sedis</taxon>
        <taxon>Candidatus Fimicola</taxon>
    </lineage>
</organism>
<accession>A0A9D9H3V8</accession>
<feature type="transmembrane region" description="Helical" evidence="1">
    <location>
        <begin position="12"/>
        <end position="31"/>
    </location>
</feature>
<protein>
    <submittedName>
        <fullName evidence="2">Uncharacterized protein</fullName>
    </submittedName>
</protein>
<dbReference type="Proteomes" id="UP000823611">
    <property type="component" value="Unassembled WGS sequence"/>
</dbReference>
<name>A0A9D9H3V8_9FIRM</name>
<dbReference type="EMBL" id="JADIMX010000060">
    <property type="protein sequence ID" value="MBO8434302.1"/>
    <property type="molecule type" value="Genomic_DNA"/>
</dbReference>
<comment type="caution">
    <text evidence="2">The sequence shown here is derived from an EMBL/GenBank/DDBJ whole genome shotgun (WGS) entry which is preliminary data.</text>
</comment>
<gene>
    <name evidence="2" type="ORF">IAC55_03145</name>
</gene>
<reference evidence="2" key="1">
    <citation type="submission" date="2020-10" db="EMBL/GenBank/DDBJ databases">
        <authorList>
            <person name="Gilroy R."/>
        </authorList>
    </citation>
    <scope>NUCLEOTIDE SEQUENCE</scope>
    <source>
        <strain evidence="2">F6-4510</strain>
    </source>
</reference>
<sequence>MINIMKKICKYTCIVMAISFVCALVTAPFAIKGLMNDIQSASEKVSQNIVKKEVLETTTKAVISSNVYCDIEFRQSTNGKFYVELFNGGNKSIGGFDITTELTEENGVAYFTISRDYTKPENILERMNIYKEFIRNFVYYPDMIIYIPENIEVDVKGEYISEGRLIDSDVMFSNRDALIEKVKAEYNYDMGVIVDEIRDELIDRDREICNNMTELENKINNSIPSAVETY</sequence>
<evidence type="ECO:0000313" key="2">
    <source>
        <dbReference type="EMBL" id="MBO8434302.1"/>
    </source>
</evidence>
<keyword evidence="1" id="KW-1133">Transmembrane helix</keyword>
<reference evidence="2" key="2">
    <citation type="journal article" date="2021" name="PeerJ">
        <title>Extensive microbial diversity within the chicken gut microbiome revealed by metagenomics and culture.</title>
        <authorList>
            <person name="Gilroy R."/>
            <person name="Ravi A."/>
            <person name="Getino M."/>
            <person name="Pursley I."/>
            <person name="Horton D.L."/>
            <person name="Alikhan N.F."/>
            <person name="Baker D."/>
            <person name="Gharbi K."/>
            <person name="Hall N."/>
            <person name="Watson M."/>
            <person name="Adriaenssens E.M."/>
            <person name="Foster-Nyarko E."/>
            <person name="Jarju S."/>
            <person name="Secka A."/>
            <person name="Antonio M."/>
            <person name="Oren A."/>
            <person name="Chaudhuri R.R."/>
            <person name="La Ragione R."/>
            <person name="Hildebrand F."/>
            <person name="Pallen M.J."/>
        </authorList>
    </citation>
    <scope>NUCLEOTIDE SEQUENCE</scope>
    <source>
        <strain evidence="2">F6-4510</strain>
    </source>
</reference>